<dbReference type="PANTHER" id="PTHR34203">
    <property type="entry name" value="METHYLTRANSFERASE, FKBM FAMILY PROTEIN"/>
    <property type="match status" value="1"/>
</dbReference>
<gene>
    <name evidence="2" type="ORF">DSM107014_03890</name>
</gene>
<comment type="caution">
    <text evidence="2">The sequence shown here is derived from an EMBL/GenBank/DDBJ whole genome shotgun (WGS) entry which is preliminary data.</text>
</comment>
<dbReference type="SUPFAM" id="SSF53335">
    <property type="entry name" value="S-adenosyl-L-methionine-dependent methyltransferases"/>
    <property type="match status" value="1"/>
</dbReference>
<organism evidence="2 3">
    <name type="scientific">Gomphosphaeria aponina SAG 52.96 = DSM 107014</name>
    <dbReference type="NCBI Taxonomy" id="1521640"/>
    <lineage>
        <taxon>Bacteria</taxon>
        <taxon>Bacillati</taxon>
        <taxon>Cyanobacteriota</taxon>
        <taxon>Cyanophyceae</taxon>
        <taxon>Oscillatoriophycideae</taxon>
        <taxon>Chroococcales</taxon>
        <taxon>Gomphosphaeriaceae</taxon>
        <taxon>Gomphosphaeria</taxon>
    </lineage>
</organism>
<dbReference type="GO" id="GO:0008168">
    <property type="term" value="F:methyltransferase activity"/>
    <property type="evidence" value="ECO:0007669"/>
    <property type="project" value="UniProtKB-KW"/>
</dbReference>
<dbReference type="PANTHER" id="PTHR34203:SF15">
    <property type="entry name" value="SLL1173 PROTEIN"/>
    <property type="match status" value="1"/>
</dbReference>
<dbReference type="NCBIfam" id="TIGR01444">
    <property type="entry name" value="fkbM_fam"/>
    <property type="match status" value="1"/>
</dbReference>
<name>A0A941GQ78_9CHRO</name>
<dbReference type="AlphaFoldDB" id="A0A941GQ78"/>
<dbReference type="InterPro" id="IPR029063">
    <property type="entry name" value="SAM-dependent_MTases_sf"/>
</dbReference>
<dbReference type="Pfam" id="PF05050">
    <property type="entry name" value="Methyltransf_21"/>
    <property type="match status" value="1"/>
</dbReference>
<feature type="domain" description="Methyltransferase FkbM" evidence="1">
    <location>
        <begin position="44"/>
        <end position="215"/>
    </location>
</feature>
<keyword evidence="2" id="KW-0489">Methyltransferase</keyword>
<keyword evidence="2" id="KW-0808">Transferase</keyword>
<evidence type="ECO:0000313" key="2">
    <source>
        <dbReference type="EMBL" id="MBR8827041.1"/>
    </source>
</evidence>
<dbReference type="Proteomes" id="UP000767446">
    <property type="component" value="Unassembled WGS sequence"/>
</dbReference>
<dbReference type="InterPro" id="IPR006342">
    <property type="entry name" value="FkbM_mtfrase"/>
</dbReference>
<evidence type="ECO:0000313" key="3">
    <source>
        <dbReference type="Proteomes" id="UP000767446"/>
    </source>
</evidence>
<dbReference type="Gene3D" id="3.40.50.150">
    <property type="entry name" value="Vaccinia Virus protein VP39"/>
    <property type="match status" value="1"/>
</dbReference>
<dbReference type="EMBL" id="JADQBC010000018">
    <property type="protein sequence ID" value="MBR8827041.1"/>
    <property type="molecule type" value="Genomic_DNA"/>
</dbReference>
<protein>
    <submittedName>
        <fullName evidence="2">FkbM family methyltransferase</fullName>
    </submittedName>
</protein>
<sequence>MKKTTSKILNKIFPKKGFATPSEVEKAEQTFYINYLCEGMTVFDVGANIGELSLLFSRFVGKTGQVHAFEASQSTFEKLTTICTLANRSQIILNNKAVSDQEGILKLHVYDDDHSGWNSLANRPLEKYGIKVTPMYIEEVKATTIDDYCTQNNILYIDLLKIDVEGAEYQVLRGANNMLKNHQVKCCVFEFGQTTFDMGNNPNDIENYLKQLGYSVRNIVKDNPVFPGRSSTENARFSVHVATLR</sequence>
<accession>A0A941GQ78</accession>
<reference evidence="2" key="1">
    <citation type="submission" date="2021-02" db="EMBL/GenBank/DDBJ databases">
        <title>Metagenome analyses of Stigonema ocellatum DSM 106950, Chlorogloea purpurea SAG 13.99 and Gomphosphaeria aponina DSM 107014.</title>
        <authorList>
            <person name="Marter P."/>
            <person name="Huang S."/>
        </authorList>
    </citation>
    <scope>NUCLEOTIDE SEQUENCE</scope>
    <source>
        <strain evidence="2">JP213</strain>
    </source>
</reference>
<evidence type="ECO:0000259" key="1">
    <source>
        <dbReference type="Pfam" id="PF05050"/>
    </source>
</evidence>
<dbReference type="InterPro" id="IPR052514">
    <property type="entry name" value="SAM-dependent_MTase"/>
</dbReference>
<dbReference type="GO" id="GO:0032259">
    <property type="term" value="P:methylation"/>
    <property type="evidence" value="ECO:0007669"/>
    <property type="project" value="UniProtKB-KW"/>
</dbReference>
<proteinExistence type="predicted"/>